<protein>
    <submittedName>
        <fullName evidence="1">HD domain-containing protein</fullName>
    </submittedName>
</protein>
<accession>A0AC61SB58</accession>
<dbReference type="Proteomes" id="UP000315423">
    <property type="component" value="Unassembled WGS sequence"/>
</dbReference>
<sequence length="603" mass="69646">MPSIVTVHDPLHGHIRISPLESMLINTREMQRLRRIQQLGLADIAFPGANHTRYEHSIGTMYVADMIAHSLRLNKTDIQKVRIAALLHDVGHSAFSHSVEAILERNPYYTPVIDGVRIVNHEMFTRYIVANNFIQYENIAREIEKELNLDPLFFFKEISNIATGHIDDIEKPYLAQIVSGDIDADRIDFLMRDSYHTGVSLGLIDVEQIVGSLSLHNNRIVLEGSDNYNEEMSIAAAESMLIARSHHYSAIIHNPITQNVRAMLLKALEDTLDKIKDHSTVVLNISEFFTVYNDGDMLNFIREQGPPSAIDLLQRIREGRTCHTIVRFNQKALKPGLRMTLSTIARYGIAKKMFEQELIKRLTQLYNLPVLVDLSVAGGVPKSTRIIYRKDEHFLYDESALANGLVRAISRQISLCIFSGSVPDNQNMNTKDILNIIEELSPDLLRFIRNEKYLNIEGIMLLFYCMHGLFSEKDDRKVIIPRIRNITCLYEIVRHLAQQEHLNHLFDYQFHMKYGFAYSDNLFEHIQILVAMGLVDEDLRYYDKKGHWSQRYEYVLTHDGLEYGKNIAGYYSKEMKQITDHLIRHKHAIPRDMVSIPISRYLK</sequence>
<reference evidence="1" key="1">
    <citation type="submission" date="2018-09" db="EMBL/GenBank/DDBJ databases">
        <title>A genomic encyclopedia of anaerobic methanotrophic archaea.</title>
        <authorList>
            <person name="Skennerton C.T."/>
            <person name="Chadwick G.L."/>
            <person name="Laso-Perez R."/>
            <person name="Leu A.O."/>
            <person name="Speth D.R."/>
            <person name="Yu H."/>
            <person name="Morgan-Lang C."/>
            <person name="Hatzenpichler R."/>
            <person name="Goudeau D."/>
            <person name="Malmstrom R."/>
            <person name="Woyke T."/>
            <person name="Hallam S."/>
            <person name="Tyson G.W."/>
            <person name="Wegener G."/>
            <person name="Boetius A."/>
            <person name="Orphan V.J."/>
        </authorList>
    </citation>
    <scope>NUCLEOTIDE SEQUENCE</scope>
    <source>
        <strain evidence="1">CONS3730D10UFb2</strain>
    </source>
</reference>
<evidence type="ECO:0000313" key="1">
    <source>
        <dbReference type="EMBL" id="TKY91909.1"/>
    </source>
</evidence>
<dbReference type="EMBL" id="QYBA01000108">
    <property type="protein sequence ID" value="TKY91909.1"/>
    <property type="molecule type" value="Genomic_DNA"/>
</dbReference>
<organism evidence="1 2">
    <name type="scientific">Candidatus Methanomarinus sp</name>
    <dbReference type="NCBI Taxonomy" id="3386244"/>
    <lineage>
        <taxon>Archaea</taxon>
        <taxon>Methanobacteriati</taxon>
        <taxon>Methanobacteriota</taxon>
        <taxon>Stenosarchaea group</taxon>
        <taxon>Methanomicrobia</taxon>
        <taxon>Methanosarcinales</taxon>
        <taxon>ANME-2 cluster</taxon>
        <taxon>Candidatus Methanocomedenaceae</taxon>
        <taxon>Candidatus Methanomarinus</taxon>
    </lineage>
</organism>
<evidence type="ECO:0000313" key="2">
    <source>
        <dbReference type="Proteomes" id="UP000315423"/>
    </source>
</evidence>
<proteinExistence type="predicted"/>
<comment type="caution">
    <text evidence="1">The sequence shown here is derived from an EMBL/GenBank/DDBJ whole genome shotgun (WGS) entry which is preliminary data.</text>
</comment>
<gene>
    <name evidence="1" type="ORF">C5S46_03390</name>
</gene>
<name>A0AC61SB58_9EURY</name>